<evidence type="ECO:0000256" key="6">
    <source>
        <dbReference type="SAM" id="Phobius"/>
    </source>
</evidence>
<comment type="catalytic activity">
    <reaction evidence="1">
        <text>ATP + protein L-histidine = ADP + protein N-phospho-L-histidine.</text>
        <dbReference type="EC" id="2.7.13.3"/>
    </reaction>
</comment>
<organism evidence="9 10">
    <name type="scientific">Mariprofundus erugo</name>
    <dbReference type="NCBI Taxonomy" id="2528639"/>
    <lineage>
        <taxon>Bacteria</taxon>
        <taxon>Pseudomonadati</taxon>
        <taxon>Pseudomonadota</taxon>
        <taxon>Candidatius Mariprofundia</taxon>
        <taxon>Mariprofundales</taxon>
        <taxon>Mariprofundaceae</taxon>
        <taxon>Mariprofundus</taxon>
    </lineage>
</organism>
<dbReference type="EMBL" id="VBRY01000010">
    <property type="protein sequence ID" value="TLS66248.1"/>
    <property type="molecule type" value="Genomic_DNA"/>
</dbReference>
<dbReference type="CDD" id="cd18774">
    <property type="entry name" value="PDC2_HK_sensor"/>
    <property type="match status" value="1"/>
</dbReference>
<protein>
    <recommendedName>
        <fullName evidence="2">histidine kinase</fullName>
        <ecNumber evidence="2">2.7.13.3</ecNumber>
    </recommendedName>
</protein>
<dbReference type="PROSITE" id="PS50113">
    <property type="entry name" value="PAC"/>
    <property type="match status" value="1"/>
</dbReference>
<keyword evidence="6" id="KW-1133">Transmembrane helix</keyword>
<name>A0A5R9GKE0_9PROT</name>
<dbReference type="NCBIfam" id="TIGR00229">
    <property type="entry name" value="sensory_box"/>
    <property type="match status" value="1"/>
</dbReference>
<evidence type="ECO:0000256" key="5">
    <source>
        <dbReference type="ARBA" id="ARBA00022777"/>
    </source>
</evidence>
<keyword evidence="4" id="KW-0808">Transferase</keyword>
<dbReference type="AlphaFoldDB" id="A0A5R9GKE0"/>
<dbReference type="PANTHER" id="PTHR43304">
    <property type="entry name" value="PHYTOCHROME-LIKE PROTEIN CPH1"/>
    <property type="match status" value="1"/>
</dbReference>
<feature type="domain" description="PAC" evidence="8">
    <location>
        <begin position="299"/>
        <end position="351"/>
    </location>
</feature>
<dbReference type="Gene3D" id="3.30.450.20">
    <property type="entry name" value="PAS domain"/>
    <property type="match status" value="1"/>
</dbReference>
<dbReference type="InterPro" id="IPR035965">
    <property type="entry name" value="PAS-like_dom_sf"/>
</dbReference>
<accession>A0A5R9GKE0</accession>
<keyword evidence="3" id="KW-0597">Phosphoprotein</keyword>
<evidence type="ECO:0000256" key="3">
    <source>
        <dbReference type="ARBA" id="ARBA00022553"/>
    </source>
</evidence>
<evidence type="ECO:0000313" key="9">
    <source>
        <dbReference type="EMBL" id="TLS66248.1"/>
    </source>
</evidence>
<dbReference type="SMART" id="SM00086">
    <property type="entry name" value="PAC"/>
    <property type="match status" value="1"/>
</dbReference>
<dbReference type="InterPro" id="IPR052162">
    <property type="entry name" value="Sensor_kinase/Photoreceptor"/>
</dbReference>
<feature type="transmembrane region" description="Helical" evidence="6">
    <location>
        <begin position="20"/>
        <end position="42"/>
    </location>
</feature>
<keyword evidence="6" id="KW-0472">Membrane</keyword>
<evidence type="ECO:0000259" key="8">
    <source>
        <dbReference type="PROSITE" id="PS50113"/>
    </source>
</evidence>
<dbReference type="InterPro" id="IPR001610">
    <property type="entry name" value="PAC"/>
</dbReference>
<dbReference type="CDD" id="cd00130">
    <property type="entry name" value="PAS"/>
    <property type="match status" value="1"/>
</dbReference>
<reference evidence="9 10" key="1">
    <citation type="journal article" date="2019" name="Appl. Environ. Microbiol.">
        <title>Environmental Evidence and Genomic Insight of Iron-oxidizing Bacteria Preference Towards More Corrosion Resistant Stainless Steel at Higher Salinities.</title>
        <authorList>
            <person name="Garrison C.E."/>
            <person name="Price K.A."/>
            <person name="Field E.K."/>
        </authorList>
    </citation>
    <scope>NUCLEOTIDE SEQUENCE [LARGE SCALE GENOMIC DNA]</scope>
    <source>
        <strain evidence="9 10">P3</strain>
    </source>
</reference>
<feature type="domain" description="PAS" evidence="7">
    <location>
        <begin position="225"/>
        <end position="295"/>
    </location>
</feature>
<dbReference type="GO" id="GO:0004673">
    <property type="term" value="F:protein histidine kinase activity"/>
    <property type="evidence" value="ECO:0007669"/>
    <property type="project" value="UniProtKB-EC"/>
</dbReference>
<sequence length="434" mass="47584">MLPALTMNDKPQISHPVHTLYLVLIMATVAMIVLSTAIAVLYRVAFQEEQKRLIDTAQSRARLIEAVARFDLQHSGPDAAFEATLSQIREAHQNFPGFGETGEFTLAQRQGDNIVFLISHRHHDLSHPHPVPMYGHEAAPMRQALQGKSGSIVGPDYRGEQVLAAFEPVAELNLGVVAKIDMREIRAPFIRAGQEIAITGLLLVLLGAWAFRRITIPMAHSLEESEELFRNTFAHAGIGLAHVSVDGAWLRVNPALCDMLGYTHEALLQLAFQDLAHPEDIEADLQLLRSTLAGERDSYSIQKRYIRKDSSVLTANLTVSLVRRADGSADYFISAIADIGALKEAESALRESNTALSKKNQALHEAMKTIKTISGVVPLCAWCGKTIRDDHGEWVKIETYLEEHTDANISHGMCPECKGAFTAARGGSHGHASG</sequence>
<proteinExistence type="predicted"/>
<dbReference type="PANTHER" id="PTHR43304:SF1">
    <property type="entry name" value="PAC DOMAIN-CONTAINING PROTEIN"/>
    <property type="match status" value="1"/>
</dbReference>
<keyword evidence="10" id="KW-1185">Reference proteome</keyword>
<dbReference type="Proteomes" id="UP000306585">
    <property type="component" value="Unassembled WGS sequence"/>
</dbReference>
<evidence type="ECO:0000256" key="2">
    <source>
        <dbReference type="ARBA" id="ARBA00012438"/>
    </source>
</evidence>
<keyword evidence="5" id="KW-0418">Kinase</keyword>
<feature type="transmembrane region" description="Helical" evidence="6">
    <location>
        <begin position="189"/>
        <end position="211"/>
    </location>
</feature>
<dbReference type="InterPro" id="IPR000700">
    <property type="entry name" value="PAS-assoc_C"/>
</dbReference>
<keyword evidence="6" id="KW-0812">Transmembrane</keyword>
<gene>
    <name evidence="9" type="ORF">FEF65_10520</name>
</gene>
<evidence type="ECO:0000256" key="4">
    <source>
        <dbReference type="ARBA" id="ARBA00022679"/>
    </source>
</evidence>
<dbReference type="EC" id="2.7.13.3" evidence="2"/>
<evidence type="ECO:0000313" key="10">
    <source>
        <dbReference type="Proteomes" id="UP000306585"/>
    </source>
</evidence>
<dbReference type="SMART" id="SM00091">
    <property type="entry name" value="PAS"/>
    <property type="match status" value="1"/>
</dbReference>
<dbReference type="SUPFAM" id="SSF55785">
    <property type="entry name" value="PYP-like sensor domain (PAS domain)"/>
    <property type="match status" value="1"/>
</dbReference>
<dbReference type="InterPro" id="IPR000014">
    <property type="entry name" value="PAS"/>
</dbReference>
<dbReference type="PROSITE" id="PS50112">
    <property type="entry name" value="PAS"/>
    <property type="match status" value="1"/>
</dbReference>
<evidence type="ECO:0000259" key="7">
    <source>
        <dbReference type="PROSITE" id="PS50112"/>
    </source>
</evidence>
<dbReference type="Pfam" id="PF08447">
    <property type="entry name" value="PAS_3"/>
    <property type="match status" value="1"/>
</dbReference>
<comment type="caution">
    <text evidence="9">The sequence shown here is derived from an EMBL/GenBank/DDBJ whole genome shotgun (WGS) entry which is preliminary data.</text>
</comment>
<evidence type="ECO:0000256" key="1">
    <source>
        <dbReference type="ARBA" id="ARBA00000085"/>
    </source>
</evidence>
<dbReference type="InterPro" id="IPR013655">
    <property type="entry name" value="PAS_fold_3"/>
</dbReference>